<evidence type="ECO:0000256" key="2">
    <source>
        <dbReference type="ARBA" id="ARBA00022722"/>
    </source>
</evidence>
<organism evidence="5">
    <name type="scientific">marine sediment metagenome</name>
    <dbReference type="NCBI Taxonomy" id="412755"/>
    <lineage>
        <taxon>unclassified sequences</taxon>
        <taxon>metagenomes</taxon>
        <taxon>ecological metagenomes</taxon>
    </lineage>
</organism>
<dbReference type="GO" id="GO:0003676">
    <property type="term" value="F:nucleic acid binding"/>
    <property type="evidence" value="ECO:0007669"/>
    <property type="project" value="InterPro"/>
</dbReference>
<keyword evidence="2" id="KW-0540">Nuclease</keyword>
<gene>
    <name evidence="5" type="ORF">LCGC14_2707340</name>
</gene>
<accession>A0A0F8ZDY0</accession>
<dbReference type="InterPro" id="IPR014883">
    <property type="entry name" value="VRR_NUC"/>
</dbReference>
<evidence type="ECO:0000313" key="5">
    <source>
        <dbReference type="EMBL" id="KKK91997.1"/>
    </source>
</evidence>
<evidence type="ECO:0000259" key="4">
    <source>
        <dbReference type="Pfam" id="PF08774"/>
    </source>
</evidence>
<dbReference type="Pfam" id="PF08774">
    <property type="entry name" value="VRR_NUC"/>
    <property type="match status" value="1"/>
</dbReference>
<name>A0A0F8ZDY0_9ZZZZ</name>
<dbReference type="EMBL" id="LAZR01048407">
    <property type="protein sequence ID" value="KKK91997.1"/>
    <property type="molecule type" value="Genomic_DNA"/>
</dbReference>
<dbReference type="InterPro" id="IPR011856">
    <property type="entry name" value="tRNA_endonuc-like_dom_sf"/>
</dbReference>
<dbReference type="AlphaFoldDB" id="A0A0F8ZDY0"/>
<proteinExistence type="predicted"/>
<dbReference type="GO" id="GO:0004518">
    <property type="term" value="F:nuclease activity"/>
    <property type="evidence" value="ECO:0007669"/>
    <property type="project" value="UniProtKB-KW"/>
</dbReference>
<evidence type="ECO:0000256" key="1">
    <source>
        <dbReference type="ARBA" id="ARBA00001946"/>
    </source>
</evidence>
<reference evidence="5" key="1">
    <citation type="journal article" date="2015" name="Nature">
        <title>Complex archaea that bridge the gap between prokaryotes and eukaryotes.</title>
        <authorList>
            <person name="Spang A."/>
            <person name="Saw J.H."/>
            <person name="Jorgensen S.L."/>
            <person name="Zaremba-Niedzwiedzka K."/>
            <person name="Martijn J."/>
            <person name="Lind A.E."/>
            <person name="van Eijk R."/>
            <person name="Schleper C."/>
            <person name="Guy L."/>
            <person name="Ettema T.J."/>
        </authorList>
    </citation>
    <scope>NUCLEOTIDE SEQUENCE</scope>
</reference>
<protein>
    <recommendedName>
        <fullName evidence="4">VRR-NUC domain-containing protein</fullName>
    </recommendedName>
</protein>
<feature type="domain" description="VRR-NUC" evidence="4">
    <location>
        <begin position="38"/>
        <end position="94"/>
    </location>
</feature>
<dbReference type="GO" id="GO:0016788">
    <property type="term" value="F:hydrolase activity, acting on ester bonds"/>
    <property type="evidence" value="ECO:0007669"/>
    <property type="project" value="InterPro"/>
</dbReference>
<keyword evidence="3" id="KW-0378">Hydrolase</keyword>
<sequence>MVKWFRYQYPQYRLISIPNGSWVAGTGNRRFALINKYKAEGMTPGVSDLFLCVGNENFHGLWLEMKSKGKRLSDKQFEWSEDMRKAGYITDTAYSFEQAKQIIENYLKEIGLEV</sequence>
<evidence type="ECO:0000256" key="3">
    <source>
        <dbReference type="ARBA" id="ARBA00022801"/>
    </source>
</evidence>
<comment type="cofactor">
    <cofactor evidence="1">
        <name>Mg(2+)</name>
        <dbReference type="ChEBI" id="CHEBI:18420"/>
    </cofactor>
</comment>
<comment type="caution">
    <text evidence="5">The sequence shown here is derived from an EMBL/GenBank/DDBJ whole genome shotgun (WGS) entry which is preliminary data.</text>
</comment>
<dbReference type="Gene3D" id="3.40.1350.10">
    <property type="match status" value="1"/>
</dbReference>